<evidence type="ECO:0000256" key="2">
    <source>
        <dbReference type="SAM" id="MobiDB-lite"/>
    </source>
</evidence>
<protein>
    <submittedName>
        <fullName evidence="3">Uncharacterized protein</fullName>
    </submittedName>
</protein>
<dbReference type="AlphaFoldDB" id="A0A6G3SM18"/>
<feature type="compositionally biased region" description="Basic and acidic residues" evidence="2">
    <location>
        <begin position="116"/>
        <end position="127"/>
    </location>
</feature>
<accession>A0A6G3SM18</accession>
<feature type="coiled-coil region" evidence="1">
    <location>
        <begin position="8"/>
        <end position="35"/>
    </location>
</feature>
<name>A0A6G3SM18_STRAQ</name>
<feature type="coiled-coil region" evidence="1">
    <location>
        <begin position="68"/>
        <end position="95"/>
    </location>
</feature>
<reference evidence="3" key="1">
    <citation type="submission" date="2020-01" db="EMBL/GenBank/DDBJ databases">
        <title>Insect and environment-associated Actinomycetes.</title>
        <authorList>
            <person name="Currrie C."/>
            <person name="Chevrette M."/>
            <person name="Carlson C."/>
            <person name="Stubbendieck R."/>
            <person name="Wendt-Pienkowski E."/>
        </authorList>
    </citation>
    <scope>NUCLEOTIDE SEQUENCE</scope>
    <source>
        <strain evidence="3">SID505</strain>
    </source>
</reference>
<feature type="region of interest" description="Disordered" evidence="2">
    <location>
        <begin position="101"/>
        <end position="127"/>
    </location>
</feature>
<sequence>MPVSRKKYEQLLADYERMREQRDDAQRNVRAMQSATRTAAGQFTAADDELLRTRLAKLADETRYSRRVARLVRIVARLRTEVAAAERRAARVQAAYDNAVGLDNPSLEHGAHWQTRRSDKPRAEVAP</sequence>
<gene>
    <name evidence="3" type="ORF">G3I43_07065</name>
</gene>
<dbReference type="RefSeq" id="WP_164256914.1">
    <property type="nucleotide sequence ID" value="NZ_JAAGMK010000180.1"/>
</dbReference>
<evidence type="ECO:0000313" key="3">
    <source>
        <dbReference type="EMBL" id="NEB83939.1"/>
    </source>
</evidence>
<keyword evidence="1" id="KW-0175">Coiled coil</keyword>
<organism evidence="3">
    <name type="scientific">Streptomyces anulatus</name>
    <name type="common">Streptomyces chrysomallus</name>
    <dbReference type="NCBI Taxonomy" id="1892"/>
    <lineage>
        <taxon>Bacteria</taxon>
        <taxon>Bacillati</taxon>
        <taxon>Actinomycetota</taxon>
        <taxon>Actinomycetes</taxon>
        <taxon>Kitasatosporales</taxon>
        <taxon>Streptomycetaceae</taxon>
        <taxon>Streptomyces</taxon>
    </lineage>
</organism>
<comment type="caution">
    <text evidence="3">The sequence shown here is derived from an EMBL/GenBank/DDBJ whole genome shotgun (WGS) entry which is preliminary data.</text>
</comment>
<dbReference type="EMBL" id="JAAGMK010000180">
    <property type="protein sequence ID" value="NEB83939.1"/>
    <property type="molecule type" value="Genomic_DNA"/>
</dbReference>
<evidence type="ECO:0000256" key="1">
    <source>
        <dbReference type="SAM" id="Coils"/>
    </source>
</evidence>
<proteinExistence type="predicted"/>